<dbReference type="Gene3D" id="3.10.20.370">
    <property type="match status" value="1"/>
</dbReference>
<evidence type="ECO:0000259" key="7">
    <source>
        <dbReference type="PROSITE" id="PS50878"/>
    </source>
</evidence>
<evidence type="ECO:0000256" key="4">
    <source>
        <dbReference type="ARBA" id="ARBA00022759"/>
    </source>
</evidence>
<dbReference type="PANTHER" id="PTHR37984">
    <property type="entry name" value="PROTEIN CBG26694"/>
    <property type="match status" value="1"/>
</dbReference>
<dbReference type="FunFam" id="3.30.70.270:FF:000023">
    <property type="entry name" value="Pol"/>
    <property type="match status" value="1"/>
</dbReference>
<dbReference type="CDD" id="cd01647">
    <property type="entry name" value="RT_LTR"/>
    <property type="match status" value="1"/>
</dbReference>
<keyword evidence="6" id="KW-0695">RNA-directed DNA polymerase</keyword>
<dbReference type="InterPro" id="IPR050951">
    <property type="entry name" value="Retrovirus_Pol_polyprotein"/>
</dbReference>
<dbReference type="PANTHER" id="PTHR37984:SF5">
    <property type="entry name" value="PROTEIN NYNRIN-LIKE"/>
    <property type="match status" value="1"/>
</dbReference>
<keyword evidence="3" id="KW-0540">Nuclease</keyword>
<dbReference type="Pfam" id="PF17917">
    <property type="entry name" value="RT_RNaseH"/>
    <property type="match status" value="1"/>
</dbReference>
<organism evidence="8">
    <name type="scientific">Chlamydomonas euryale</name>
    <dbReference type="NCBI Taxonomy" id="1486919"/>
    <lineage>
        <taxon>Eukaryota</taxon>
        <taxon>Viridiplantae</taxon>
        <taxon>Chlorophyta</taxon>
        <taxon>core chlorophytes</taxon>
        <taxon>Chlorophyceae</taxon>
        <taxon>CS clade</taxon>
        <taxon>Chlamydomonadales</taxon>
        <taxon>Chlamydomonadaceae</taxon>
        <taxon>Chlamydomonas</taxon>
    </lineage>
</organism>
<dbReference type="InterPro" id="IPR041373">
    <property type="entry name" value="RT_RNaseH"/>
</dbReference>
<dbReference type="Gene3D" id="3.30.70.270">
    <property type="match status" value="2"/>
</dbReference>
<keyword evidence="4" id="KW-0255">Endonuclease</keyword>
<dbReference type="Pfam" id="PF00078">
    <property type="entry name" value="RVT_1"/>
    <property type="match status" value="1"/>
</dbReference>
<sequence>MRTPIPRADMLFDALKGAQYFTALDLRSGYHQIRINEADVPKTAFVTPFGQYQFKVLSFGFANAPATFQAVMNKTFSDMLYKGVLVYLDDILVYGRSKSEHNKRLESVLQLLDQHKFFVNASKCDFERTSLKYLGHIISADGIRVDPSKIDVVQKWPAPTSVTGVRQFLGFANYFRRFIQGYATLAVPLNRLTKQDVRWDATTWTPDAQRAFDGIKHSLLHAPCLSFYDPDAGGLEVVADASGVGVGAVLLQNGNPIAFESKKLDDVQQRWHPGEQELYAVVHALAKWRCYLEGLPFKIHSDHHPLQWLKTQPNLSRRQVRWSEYLQRFDYTWHYVKGRKQFSIPDCTGEGPRLIHSASGG</sequence>
<accession>A0A7R9YVS1</accession>
<name>A0A7R9YVS1_9CHLO</name>
<evidence type="ECO:0000256" key="5">
    <source>
        <dbReference type="ARBA" id="ARBA00022801"/>
    </source>
</evidence>
<evidence type="ECO:0000256" key="3">
    <source>
        <dbReference type="ARBA" id="ARBA00022722"/>
    </source>
</evidence>
<dbReference type="AlphaFoldDB" id="A0A7R9YVS1"/>
<keyword evidence="1" id="KW-0808">Transferase</keyword>
<dbReference type="CDD" id="cd09274">
    <property type="entry name" value="RNase_HI_RT_Ty3"/>
    <property type="match status" value="1"/>
</dbReference>
<dbReference type="GO" id="GO:0016787">
    <property type="term" value="F:hydrolase activity"/>
    <property type="evidence" value="ECO:0007669"/>
    <property type="project" value="UniProtKB-KW"/>
</dbReference>
<dbReference type="GO" id="GO:0003964">
    <property type="term" value="F:RNA-directed DNA polymerase activity"/>
    <property type="evidence" value="ECO:0007669"/>
    <property type="project" value="UniProtKB-KW"/>
</dbReference>
<evidence type="ECO:0000256" key="2">
    <source>
        <dbReference type="ARBA" id="ARBA00022695"/>
    </source>
</evidence>
<dbReference type="PROSITE" id="PS50878">
    <property type="entry name" value="RT_POL"/>
    <property type="match status" value="1"/>
</dbReference>
<gene>
    <name evidence="8" type="ORF">CEUR00632_LOCUS10139</name>
</gene>
<dbReference type="InterPro" id="IPR043502">
    <property type="entry name" value="DNA/RNA_pol_sf"/>
</dbReference>
<dbReference type="GO" id="GO:0004519">
    <property type="term" value="F:endonuclease activity"/>
    <property type="evidence" value="ECO:0007669"/>
    <property type="project" value="UniProtKB-KW"/>
</dbReference>
<dbReference type="SUPFAM" id="SSF56672">
    <property type="entry name" value="DNA/RNA polymerases"/>
    <property type="match status" value="1"/>
</dbReference>
<dbReference type="InterPro" id="IPR000477">
    <property type="entry name" value="RT_dom"/>
</dbReference>
<evidence type="ECO:0000256" key="6">
    <source>
        <dbReference type="ARBA" id="ARBA00022918"/>
    </source>
</evidence>
<evidence type="ECO:0000313" key="8">
    <source>
        <dbReference type="EMBL" id="CAD8290100.1"/>
    </source>
</evidence>
<feature type="domain" description="Reverse transcriptase" evidence="7">
    <location>
        <begin position="1"/>
        <end position="138"/>
    </location>
</feature>
<keyword evidence="5" id="KW-0378">Hydrolase</keyword>
<protein>
    <recommendedName>
        <fullName evidence="7">Reverse transcriptase domain-containing protein</fullName>
    </recommendedName>
</protein>
<evidence type="ECO:0000256" key="1">
    <source>
        <dbReference type="ARBA" id="ARBA00022679"/>
    </source>
</evidence>
<keyword evidence="2" id="KW-0548">Nucleotidyltransferase</keyword>
<reference evidence="8" key="1">
    <citation type="submission" date="2021-01" db="EMBL/GenBank/DDBJ databases">
        <authorList>
            <person name="Corre E."/>
            <person name="Pelletier E."/>
            <person name="Niang G."/>
            <person name="Scheremetjew M."/>
            <person name="Finn R."/>
            <person name="Kale V."/>
            <person name="Holt S."/>
            <person name="Cochrane G."/>
            <person name="Meng A."/>
            <person name="Brown T."/>
            <person name="Cohen L."/>
        </authorList>
    </citation>
    <scope>NUCLEOTIDE SEQUENCE</scope>
    <source>
        <strain evidence="8">CCMP219</strain>
    </source>
</reference>
<dbReference type="InterPro" id="IPR043128">
    <property type="entry name" value="Rev_trsase/Diguanyl_cyclase"/>
</dbReference>
<proteinExistence type="predicted"/>
<dbReference type="EMBL" id="HBEC01022014">
    <property type="protein sequence ID" value="CAD8290100.1"/>
    <property type="molecule type" value="Transcribed_RNA"/>
</dbReference>